<organism evidence="1 2">
    <name type="scientific">Batillaria attramentaria</name>
    <dbReference type="NCBI Taxonomy" id="370345"/>
    <lineage>
        <taxon>Eukaryota</taxon>
        <taxon>Metazoa</taxon>
        <taxon>Spiralia</taxon>
        <taxon>Lophotrochozoa</taxon>
        <taxon>Mollusca</taxon>
        <taxon>Gastropoda</taxon>
        <taxon>Caenogastropoda</taxon>
        <taxon>Sorbeoconcha</taxon>
        <taxon>Cerithioidea</taxon>
        <taxon>Batillariidae</taxon>
        <taxon>Batillaria</taxon>
    </lineage>
</organism>
<dbReference type="Proteomes" id="UP001519460">
    <property type="component" value="Unassembled WGS sequence"/>
</dbReference>
<accession>A0ABD0KZJ3</accession>
<protein>
    <recommendedName>
        <fullName evidence="3">Secreted protein</fullName>
    </recommendedName>
</protein>
<sequence>MVVRGALQMSWISLFISVEMPDLQLHGARQTPVREHLIGLAFVEPPHAFVRCLVDGGHLLRAKQVIVRIRTCILFLDVSFVWIKTF</sequence>
<evidence type="ECO:0000313" key="2">
    <source>
        <dbReference type="Proteomes" id="UP001519460"/>
    </source>
</evidence>
<evidence type="ECO:0008006" key="3">
    <source>
        <dbReference type="Google" id="ProtNLM"/>
    </source>
</evidence>
<proteinExistence type="predicted"/>
<keyword evidence="2" id="KW-1185">Reference proteome</keyword>
<comment type="caution">
    <text evidence="1">The sequence shown here is derived from an EMBL/GenBank/DDBJ whole genome shotgun (WGS) entry which is preliminary data.</text>
</comment>
<name>A0ABD0KZJ3_9CAEN</name>
<gene>
    <name evidence="1" type="ORF">BaRGS_00016114</name>
</gene>
<reference evidence="1 2" key="1">
    <citation type="journal article" date="2023" name="Sci. Data">
        <title>Genome assembly of the Korean intertidal mud-creeper Batillaria attramentaria.</title>
        <authorList>
            <person name="Patra A.K."/>
            <person name="Ho P.T."/>
            <person name="Jun S."/>
            <person name="Lee S.J."/>
            <person name="Kim Y."/>
            <person name="Won Y.J."/>
        </authorList>
    </citation>
    <scope>NUCLEOTIDE SEQUENCE [LARGE SCALE GENOMIC DNA]</scope>
    <source>
        <strain evidence="1">Wonlab-2016</strain>
    </source>
</reference>
<dbReference type="AlphaFoldDB" id="A0ABD0KZJ3"/>
<dbReference type="EMBL" id="JACVVK020000101">
    <property type="protein sequence ID" value="KAK7492635.1"/>
    <property type="molecule type" value="Genomic_DNA"/>
</dbReference>
<evidence type="ECO:0000313" key="1">
    <source>
        <dbReference type="EMBL" id="KAK7492635.1"/>
    </source>
</evidence>